<evidence type="ECO:0000313" key="4">
    <source>
        <dbReference type="EMBL" id="TII04194.1"/>
    </source>
</evidence>
<comment type="caution">
    <text evidence="3">The sequence shown here is derived from an EMBL/GenBank/DDBJ whole genome shotgun (WGS) entry which is preliminary data.</text>
</comment>
<evidence type="ECO:0000313" key="6">
    <source>
        <dbReference type="Proteomes" id="UP000278566"/>
    </source>
</evidence>
<protein>
    <submittedName>
        <fullName evidence="3">ISLre2 family transposase</fullName>
    </submittedName>
</protein>
<dbReference type="NCBIfam" id="NF033529">
    <property type="entry name" value="transpos_ISLre2"/>
    <property type="match status" value="1"/>
</dbReference>
<evidence type="ECO:0000313" key="5">
    <source>
        <dbReference type="Proteomes" id="UP000273973"/>
    </source>
</evidence>
<reference evidence="4 7" key="4">
    <citation type="submission" date="2019-04" db="EMBL/GenBank/DDBJ databases">
        <title>Genome analysis of Streptococcus suis strain WUSS327.</title>
        <authorList>
            <person name="Chen H."/>
            <person name="Gao X."/>
            <person name="Wu Z."/>
        </authorList>
    </citation>
    <scope>NUCLEOTIDE SEQUENCE [LARGE SCALE GENOMIC DNA]</scope>
    <source>
        <strain evidence="4 7">WUSS327</strain>
    </source>
</reference>
<dbReference type="EMBL" id="SSXL01000001">
    <property type="protein sequence ID" value="TII04194.1"/>
    <property type="molecule type" value="Genomic_DNA"/>
</dbReference>
<name>A0A3R8XI51_STRSU</name>
<reference evidence="2 6" key="1">
    <citation type="submission" date="2018-11" db="EMBL/GenBank/DDBJ databases">
        <title>Changes in penicillin susceptibility of Streptococcus suis isolates by amino acid alterations in the penicillin-binding protein.</title>
        <authorList>
            <person name="Niemann L."/>
            <person name="Eichhorn I."/>
        </authorList>
    </citation>
    <scope>NUCLEOTIDE SEQUENCE [LARGE SCALE GENOMIC DNA]</scope>
    <source>
        <strain evidence="2 6">IMT40738</strain>
    </source>
</reference>
<evidence type="ECO:0000313" key="3">
    <source>
        <dbReference type="EMBL" id="RRR40299.1"/>
    </source>
</evidence>
<reference evidence="3 5" key="3">
    <citation type="submission" date="2018-12" db="EMBL/GenBank/DDBJ databases">
        <title>Whole-genome sequences of fifteen clinical Streptococcus suis strains isolated from pigs between 2006 and 2018.</title>
        <authorList>
            <person name="Stevens M.J.A."/>
            <person name="Cernela N."/>
            <person name="Spoerry Serrano N."/>
            <person name="Schmitt S."/>
            <person name="Schrenzel J."/>
            <person name="Stephan R."/>
        </authorList>
    </citation>
    <scope>NUCLEOTIDE SEQUENCE [LARGE SCALE GENOMIC DNA]</scope>
    <source>
        <strain evidence="3 5">SS1014</strain>
    </source>
</reference>
<dbReference type="Proteomes" id="UP000309259">
    <property type="component" value="Unassembled WGS sequence"/>
</dbReference>
<evidence type="ECO:0000313" key="2">
    <source>
        <dbReference type="EMBL" id="RRN52511.1"/>
    </source>
</evidence>
<dbReference type="EMBL" id="RRZO01000003">
    <property type="protein sequence ID" value="RRN52511.1"/>
    <property type="molecule type" value="Genomic_DNA"/>
</dbReference>
<dbReference type="InterPro" id="IPR009620">
    <property type="entry name" value="UPF0236"/>
</dbReference>
<proteinExistence type="inferred from homology"/>
<reference evidence="3 5" key="2">
    <citation type="submission" date="2018-11" db="EMBL/GenBank/DDBJ databases">
        <authorList>
            <person name="Stevens M.J."/>
            <person name="Cernela N."/>
            <person name="Spoerry Serrano N."/>
            <person name="Schmitt S."/>
            <person name="Schrenzel J."/>
            <person name="Stephan R."/>
        </authorList>
    </citation>
    <scope>NUCLEOTIDE SEQUENCE [LARGE SCALE GENOMIC DNA]</scope>
    <source>
        <strain evidence="3 5">SS1014</strain>
    </source>
</reference>
<evidence type="ECO:0000313" key="7">
    <source>
        <dbReference type="Proteomes" id="UP000309259"/>
    </source>
</evidence>
<sequence>MPISLFDMRGGTMDKTVINERDMVAQFKANNLQGFYDFVESYDRSVAASMRARGFKLMNQAERTVLFTFGEVTYSRNRWYKNGVCEIPVDRKLGLDKNIRYSAELIYQIADLAAVLPYRKVVDVIQMVYQIYITKETVVKAIEQARKLLEEKEDYRYFEMAREDKIKADRIYIEGDGVFFNTSDTNRQRMEIAHFIIHTGKGKGPEGRLTLANKREVVEKSNYLAREKVLDILENEFEITKETIFITNSDGGKGYTPYIFQELVKAFPHKAHYHFWDRYHVNRELAQMLSSGPKELYSQAMKALNTHSRKSMITTLDTYESLIETESEQERFESFKKRLLNNFQYTKTPEKHGLSDTVIGIMESQHRKLTFRMKHRGISWTEDGALTVANLIILKDRGELRDLFFGNWREEYKKYKAMEGSAGNASDHSARKYSMNVSTNKITAKFSKNRE</sequence>
<evidence type="ECO:0000256" key="1">
    <source>
        <dbReference type="ARBA" id="ARBA00006539"/>
    </source>
</evidence>
<dbReference type="EMBL" id="RSDG01000152">
    <property type="protein sequence ID" value="RRR40299.1"/>
    <property type="molecule type" value="Genomic_DNA"/>
</dbReference>
<accession>A0A3R8XI51</accession>
<dbReference type="Proteomes" id="UP000278566">
    <property type="component" value="Unassembled WGS sequence"/>
</dbReference>
<dbReference type="Pfam" id="PF06782">
    <property type="entry name" value="UPF0236"/>
    <property type="match status" value="1"/>
</dbReference>
<dbReference type="AlphaFoldDB" id="A0A3R8XI51"/>
<organism evidence="3 5">
    <name type="scientific">Streptococcus suis</name>
    <dbReference type="NCBI Taxonomy" id="1307"/>
    <lineage>
        <taxon>Bacteria</taxon>
        <taxon>Bacillati</taxon>
        <taxon>Bacillota</taxon>
        <taxon>Bacilli</taxon>
        <taxon>Lactobacillales</taxon>
        <taxon>Streptococcaceae</taxon>
        <taxon>Streptococcus</taxon>
    </lineage>
</organism>
<gene>
    <name evidence="2" type="ORF">EI220_01405</name>
    <name evidence="3" type="ORF">EJA00_11850</name>
    <name evidence="4" type="ORF">FAJ35_00085</name>
</gene>
<dbReference type="Proteomes" id="UP000273973">
    <property type="component" value="Unassembled WGS sequence"/>
</dbReference>
<comment type="similarity">
    <text evidence="1">Belongs to the UPF0236 family.</text>
</comment>